<protein>
    <recommendedName>
        <fullName evidence="8">WRKY domain-containing protein</fullName>
    </recommendedName>
</protein>
<dbReference type="SMART" id="SM00774">
    <property type="entry name" value="WRKY"/>
    <property type="match status" value="1"/>
</dbReference>
<keyword evidence="2" id="KW-0805">Transcription regulation</keyword>
<evidence type="ECO:0000259" key="8">
    <source>
        <dbReference type="PROSITE" id="PS50811"/>
    </source>
</evidence>
<comment type="similarity">
    <text evidence="6">Belongs to the WRKY group II-e family.</text>
</comment>
<dbReference type="EMBL" id="CAMGYJ010000010">
    <property type="protein sequence ID" value="CAI0546453.1"/>
    <property type="molecule type" value="Genomic_DNA"/>
</dbReference>
<feature type="region of interest" description="Disordered" evidence="7">
    <location>
        <begin position="84"/>
        <end position="167"/>
    </location>
</feature>
<evidence type="ECO:0000313" key="10">
    <source>
        <dbReference type="Proteomes" id="UP001154282"/>
    </source>
</evidence>
<feature type="compositionally biased region" description="Low complexity" evidence="7">
    <location>
        <begin position="24"/>
        <end position="34"/>
    </location>
</feature>
<sequence>MADDWDLNAIVRSCSSVAAAQPDNSAASCSNSNNPHRENNPLSGLTFDDEPDPFAFPDLTVQPEDKSYSYNNFPDLLQDSYKPFLSPPAAAGQRSVLIPPPPNNTSNSNFGAPSQPRTTASTVSPRVVNPKTHHQQQQQPRQPQDLGGRHRNQRQQSTIITLGPPSSVVVHPALRTAATLPSQQPAARSRKKKNNQKRLVVQVTADNLSNDVWAWRKYGQKPIKGSPYPRNYYRCSSSKGCAARKQVERSTTDPNMFIISYAGDHTHPKPTHRNSLAGSTRTKFPAAKAGAAEGKESEAAAQPAPPPTAKEKATSAVAVSLSPTTPPSATMDHDNNNNKNAAVAEMMPTNADIDDVDGLPEFESGEDDANVDDFDNICDDDDDDDDSILIPNNNSNVDEDIFMKGWKELGGEGAAFGDNFSSWIYGSTSAAGGGGGG</sequence>
<feature type="region of interest" description="Disordered" evidence="7">
    <location>
        <begin position="352"/>
        <end position="397"/>
    </location>
</feature>
<feature type="domain" description="WRKY" evidence="8">
    <location>
        <begin position="204"/>
        <end position="270"/>
    </location>
</feature>
<dbReference type="GO" id="GO:0005634">
    <property type="term" value="C:nucleus"/>
    <property type="evidence" value="ECO:0007669"/>
    <property type="project" value="UniProtKB-SubCell"/>
</dbReference>
<dbReference type="InterPro" id="IPR003657">
    <property type="entry name" value="WRKY_dom"/>
</dbReference>
<evidence type="ECO:0000256" key="1">
    <source>
        <dbReference type="ARBA" id="ARBA00004123"/>
    </source>
</evidence>
<dbReference type="PANTHER" id="PTHR32096">
    <property type="entry name" value="WRKY TRANSCRIPTION FACTOR 30-RELATED-RELATED"/>
    <property type="match status" value="1"/>
</dbReference>
<keyword evidence="4" id="KW-0804">Transcription</keyword>
<comment type="caution">
    <text evidence="9">The sequence shown here is derived from an EMBL/GenBank/DDBJ whole genome shotgun (WGS) entry which is preliminary data.</text>
</comment>
<dbReference type="Pfam" id="PF03106">
    <property type="entry name" value="WRKY"/>
    <property type="match status" value="1"/>
</dbReference>
<dbReference type="AlphaFoldDB" id="A0AAV0QQB1"/>
<accession>A0AAV0QQB1</accession>
<feature type="compositionally biased region" description="Acidic residues" evidence="7">
    <location>
        <begin position="352"/>
        <end position="387"/>
    </location>
</feature>
<dbReference type="Gene3D" id="2.20.25.80">
    <property type="entry name" value="WRKY domain"/>
    <property type="match status" value="1"/>
</dbReference>
<name>A0AAV0QQB1_9ROSI</name>
<dbReference type="PANTHER" id="PTHR32096:SF80">
    <property type="entry name" value="WRKY TRANSCRIPTION FACTOR 27-RELATED"/>
    <property type="match status" value="1"/>
</dbReference>
<proteinExistence type="inferred from homology"/>
<feature type="compositionally biased region" description="Polar residues" evidence="7">
    <location>
        <begin position="110"/>
        <end position="124"/>
    </location>
</feature>
<comment type="subcellular location">
    <subcellularLocation>
        <location evidence="1">Nucleus</location>
    </subcellularLocation>
</comment>
<evidence type="ECO:0000256" key="7">
    <source>
        <dbReference type="SAM" id="MobiDB-lite"/>
    </source>
</evidence>
<feature type="compositionally biased region" description="Low complexity" evidence="7">
    <location>
        <begin position="135"/>
        <end position="144"/>
    </location>
</feature>
<dbReference type="Proteomes" id="UP001154282">
    <property type="component" value="Unassembled WGS sequence"/>
</dbReference>
<dbReference type="GO" id="GO:0003700">
    <property type="term" value="F:DNA-binding transcription factor activity"/>
    <property type="evidence" value="ECO:0007669"/>
    <property type="project" value="InterPro"/>
</dbReference>
<keyword evidence="10" id="KW-1185">Reference proteome</keyword>
<dbReference type="InterPro" id="IPR036576">
    <property type="entry name" value="WRKY_dom_sf"/>
</dbReference>
<evidence type="ECO:0000256" key="2">
    <source>
        <dbReference type="ARBA" id="ARBA00023015"/>
    </source>
</evidence>
<feature type="compositionally biased region" description="Polar residues" evidence="7">
    <location>
        <begin position="273"/>
        <end position="282"/>
    </location>
</feature>
<dbReference type="FunFam" id="2.20.25.80:FF:000007">
    <property type="entry name" value="WRKY transcription factor 22"/>
    <property type="match status" value="1"/>
</dbReference>
<feature type="region of interest" description="Disordered" evidence="7">
    <location>
        <begin position="19"/>
        <end position="72"/>
    </location>
</feature>
<evidence type="ECO:0000256" key="6">
    <source>
        <dbReference type="ARBA" id="ARBA00060761"/>
    </source>
</evidence>
<dbReference type="GO" id="GO:0000976">
    <property type="term" value="F:transcription cis-regulatory region binding"/>
    <property type="evidence" value="ECO:0007669"/>
    <property type="project" value="TreeGrafter"/>
</dbReference>
<dbReference type="SUPFAM" id="SSF118290">
    <property type="entry name" value="WRKY DNA-binding domain"/>
    <property type="match status" value="1"/>
</dbReference>
<reference evidence="9" key="1">
    <citation type="submission" date="2022-08" db="EMBL/GenBank/DDBJ databases">
        <authorList>
            <person name="Gutierrez-Valencia J."/>
        </authorList>
    </citation>
    <scope>NUCLEOTIDE SEQUENCE</scope>
</reference>
<organism evidence="9 10">
    <name type="scientific">Linum tenue</name>
    <dbReference type="NCBI Taxonomy" id="586396"/>
    <lineage>
        <taxon>Eukaryota</taxon>
        <taxon>Viridiplantae</taxon>
        <taxon>Streptophyta</taxon>
        <taxon>Embryophyta</taxon>
        <taxon>Tracheophyta</taxon>
        <taxon>Spermatophyta</taxon>
        <taxon>Magnoliopsida</taxon>
        <taxon>eudicotyledons</taxon>
        <taxon>Gunneridae</taxon>
        <taxon>Pentapetalae</taxon>
        <taxon>rosids</taxon>
        <taxon>fabids</taxon>
        <taxon>Malpighiales</taxon>
        <taxon>Linaceae</taxon>
        <taxon>Linum</taxon>
    </lineage>
</organism>
<evidence type="ECO:0000256" key="3">
    <source>
        <dbReference type="ARBA" id="ARBA00023125"/>
    </source>
</evidence>
<feature type="region of interest" description="Disordered" evidence="7">
    <location>
        <begin position="262"/>
        <end position="316"/>
    </location>
</feature>
<evidence type="ECO:0000313" key="9">
    <source>
        <dbReference type="EMBL" id="CAI0546453.1"/>
    </source>
</evidence>
<dbReference type="PROSITE" id="PS50811">
    <property type="entry name" value="WRKY"/>
    <property type="match status" value="1"/>
</dbReference>
<keyword evidence="5" id="KW-0539">Nucleus</keyword>
<evidence type="ECO:0000256" key="5">
    <source>
        <dbReference type="ARBA" id="ARBA00023242"/>
    </source>
</evidence>
<evidence type="ECO:0000256" key="4">
    <source>
        <dbReference type="ARBA" id="ARBA00023163"/>
    </source>
</evidence>
<keyword evidence="3" id="KW-0238">DNA-binding</keyword>
<dbReference type="InterPro" id="IPR044810">
    <property type="entry name" value="WRKY_plant"/>
</dbReference>
<gene>
    <name evidence="9" type="ORF">LITE_LOCUS43976</name>
</gene>